<comment type="similarity">
    <text evidence="1">Belongs to the bacterial ribosomal protein bL34 family.</text>
</comment>
<evidence type="ECO:0000313" key="7">
    <source>
        <dbReference type="RefSeq" id="XP_020636868.2"/>
    </source>
</evidence>
<reference evidence="7" key="1">
    <citation type="submission" date="2025-08" db="UniProtKB">
        <authorList>
            <consortium name="RefSeq"/>
        </authorList>
    </citation>
    <scope>IDENTIFICATION</scope>
</reference>
<evidence type="ECO:0000256" key="5">
    <source>
        <dbReference type="ARBA" id="ARBA00035434"/>
    </source>
</evidence>
<keyword evidence="2" id="KW-0689">Ribosomal protein</keyword>
<dbReference type="PANTHER" id="PTHR14503">
    <property type="entry name" value="MITOCHONDRIAL RIBOSOMAL PROTEIN 34 FAMILY MEMBER"/>
    <property type="match status" value="1"/>
</dbReference>
<accession>A0A6J0SPT1</accession>
<evidence type="ECO:0000256" key="3">
    <source>
        <dbReference type="ARBA" id="ARBA00023274"/>
    </source>
</evidence>
<dbReference type="Gene3D" id="1.10.287.3980">
    <property type="match status" value="1"/>
</dbReference>
<evidence type="ECO:0000313" key="6">
    <source>
        <dbReference type="Proteomes" id="UP001652642"/>
    </source>
</evidence>
<evidence type="ECO:0000256" key="2">
    <source>
        <dbReference type="ARBA" id="ARBA00022980"/>
    </source>
</evidence>
<dbReference type="Proteomes" id="UP001652642">
    <property type="component" value="Chromosome 7"/>
</dbReference>
<dbReference type="GeneID" id="110072666"/>
<dbReference type="PANTHER" id="PTHR14503:SF4">
    <property type="entry name" value="LARGE RIBOSOMAL SUBUNIT PROTEIN BL34M"/>
    <property type="match status" value="1"/>
</dbReference>
<evidence type="ECO:0000256" key="4">
    <source>
        <dbReference type="ARBA" id="ARBA00035274"/>
    </source>
</evidence>
<dbReference type="GO" id="GO:0005762">
    <property type="term" value="C:mitochondrial large ribosomal subunit"/>
    <property type="evidence" value="ECO:0007669"/>
    <property type="project" value="TreeGrafter"/>
</dbReference>
<organism evidence="6 7">
    <name type="scientific">Pogona vitticeps</name>
    <name type="common">central bearded dragon</name>
    <dbReference type="NCBI Taxonomy" id="103695"/>
    <lineage>
        <taxon>Eukaryota</taxon>
        <taxon>Metazoa</taxon>
        <taxon>Chordata</taxon>
        <taxon>Craniata</taxon>
        <taxon>Vertebrata</taxon>
        <taxon>Euteleostomi</taxon>
        <taxon>Lepidosauria</taxon>
        <taxon>Squamata</taxon>
        <taxon>Bifurcata</taxon>
        <taxon>Unidentata</taxon>
        <taxon>Episquamata</taxon>
        <taxon>Toxicofera</taxon>
        <taxon>Iguania</taxon>
        <taxon>Acrodonta</taxon>
        <taxon>Agamidae</taxon>
        <taxon>Amphibolurinae</taxon>
        <taxon>Pogona</taxon>
    </lineage>
</organism>
<protein>
    <recommendedName>
        <fullName evidence="4">Large ribosomal subunit protein bL34m</fullName>
    </recommendedName>
    <alternativeName>
        <fullName evidence="5">39S ribosomal protein L34, mitochondrial</fullName>
    </alternativeName>
</protein>
<dbReference type="Pfam" id="PF00468">
    <property type="entry name" value="Ribosomal_L34"/>
    <property type="match status" value="1"/>
</dbReference>
<dbReference type="CTD" id="64981"/>
<dbReference type="RefSeq" id="XP_020636868.2">
    <property type="nucleotide sequence ID" value="XM_020781209.2"/>
</dbReference>
<sequence>MESPPLRRAFLTKGSGECSPSHPSSWARGPSCLSLSCVCASLFLMQRALAAIFHQRGIGTLFSPAWRRPLDPCQAPELPVGFPGLLMPWSRQQIRSRARGNEYQPSNIKRKHKHGWIKRIRSRSGIDVILRRMQKGRISLTH</sequence>
<evidence type="ECO:0000256" key="1">
    <source>
        <dbReference type="ARBA" id="ARBA00010111"/>
    </source>
</evidence>
<dbReference type="OrthoDB" id="431691at2759"/>
<dbReference type="InParanoid" id="A0A6J0SPT1"/>
<dbReference type="GO" id="GO:0006412">
    <property type="term" value="P:translation"/>
    <property type="evidence" value="ECO:0007669"/>
    <property type="project" value="InterPro"/>
</dbReference>
<dbReference type="AlphaFoldDB" id="A0A6J0SPT1"/>
<gene>
    <name evidence="7" type="primary">MRPL34</name>
</gene>
<name>A0A6J0SPT1_9SAUR</name>
<proteinExistence type="inferred from homology"/>
<keyword evidence="6" id="KW-1185">Reference proteome</keyword>
<dbReference type="InterPro" id="IPR000271">
    <property type="entry name" value="Ribosomal_bL34"/>
</dbReference>
<dbReference type="GO" id="GO:0003735">
    <property type="term" value="F:structural constituent of ribosome"/>
    <property type="evidence" value="ECO:0007669"/>
    <property type="project" value="InterPro"/>
</dbReference>
<keyword evidence="3" id="KW-0687">Ribonucleoprotein</keyword>